<proteinExistence type="predicted"/>
<organism evidence="1 2">
    <name type="scientific">Aspergillus oryzae</name>
    <name type="common">Yellow koji mold</name>
    <dbReference type="NCBI Taxonomy" id="5062"/>
    <lineage>
        <taxon>Eukaryota</taxon>
        <taxon>Fungi</taxon>
        <taxon>Dikarya</taxon>
        <taxon>Ascomycota</taxon>
        <taxon>Pezizomycotina</taxon>
        <taxon>Eurotiomycetes</taxon>
        <taxon>Eurotiomycetidae</taxon>
        <taxon>Eurotiales</taxon>
        <taxon>Aspergillaceae</taxon>
        <taxon>Aspergillus</taxon>
        <taxon>Aspergillus subgen. Circumdati</taxon>
    </lineage>
</organism>
<accession>A0AAN5BZP6</accession>
<evidence type="ECO:0000313" key="1">
    <source>
        <dbReference type="EMBL" id="GMG33361.1"/>
    </source>
</evidence>
<protein>
    <submittedName>
        <fullName evidence="1">Unnamed protein product</fullName>
    </submittedName>
</protein>
<name>A0AAN5BZP6_ASPOZ</name>
<reference evidence="1" key="1">
    <citation type="submission" date="2023-04" db="EMBL/GenBank/DDBJ databases">
        <title>Aspergillus oryzae NBRC 4228.</title>
        <authorList>
            <person name="Ichikawa N."/>
            <person name="Sato H."/>
            <person name="Tonouchi N."/>
        </authorList>
    </citation>
    <scope>NUCLEOTIDE SEQUENCE</scope>
    <source>
        <strain evidence="1">NBRC 4228</strain>
    </source>
</reference>
<evidence type="ECO:0000313" key="2">
    <source>
        <dbReference type="Proteomes" id="UP001165205"/>
    </source>
</evidence>
<gene>
    <name evidence="1" type="ORF">Aory04_000889900</name>
</gene>
<dbReference type="AlphaFoldDB" id="A0AAN5BZP6"/>
<dbReference type="EMBL" id="BSYA01000116">
    <property type="protein sequence ID" value="GMG33361.1"/>
    <property type="molecule type" value="Genomic_DNA"/>
</dbReference>
<comment type="caution">
    <text evidence="1">The sequence shown here is derived from an EMBL/GenBank/DDBJ whole genome shotgun (WGS) entry which is preliminary data.</text>
</comment>
<sequence>MSIALGNGILHVTNNHPVKYSRDMAILETPSVLSTNGRYSVWSGRFRIYWERKYYAHLVIQGTLAILIGSNFHHQF</sequence>
<dbReference type="Proteomes" id="UP001165205">
    <property type="component" value="Unassembled WGS sequence"/>
</dbReference>